<proteinExistence type="predicted"/>
<dbReference type="EMBL" id="CP000860">
    <property type="protein sequence ID" value="ACA59752.1"/>
    <property type="molecule type" value="Genomic_DNA"/>
</dbReference>
<dbReference type="Proteomes" id="UP000008544">
    <property type="component" value="Chromosome"/>
</dbReference>
<dbReference type="AlphaFoldDB" id="B1I3W7"/>
<gene>
    <name evidence="1" type="ordered locus">Daud_1241</name>
</gene>
<reference evidence="2" key="1">
    <citation type="submission" date="2007-10" db="EMBL/GenBank/DDBJ databases">
        <title>Complete sequence of chromosome of Desulforudis audaxviator MP104C.</title>
        <authorList>
            <person name="Copeland A."/>
            <person name="Lucas S."/>
            <person name="Lapidus A."/>
            <person name="Barry K."/>
            <person name="Glavina del Rio T."/>
            <person name="Dalin E."/>
            <person name="Tice H."/>
            <person name="Bruce D."/>
            <person name="Pitluck S."/>
            <person name="Lowry S.R."/>
            <person name="Larimer F."/>
            <person name="Land M.L."/>
            <person name="Hauser L."/>
            <person name="Kyrpides N."/>
            <person name="Ivanova N.N."/>
            <person name="Richardson P."/>
        </authorList>
    </citation>
    <scope>NUCLEOTIDE SEQUENCE [LARGE SCALE GENOMIC DNA]</scope>
    <source>
        <strain evidence="2">MP104C</strain>
    </source>
</reference>
<evidence type="ECO:0008006" key="3">
    <source>
        <dbReference type="Google" id="ProtNLM"/>
    </source>
</evidence>
<dbReference type="STRING" id="477974.Daud_1241"/>
<evidence type="ECO:0000313" key="1">
    <source>
        <dbReference type="EMBL" id="ACA59752.1"/>
    </source>
</evidence>
<protein>
    <recommendedName>
        <fullName evidence="3">Phospholipase C/D domain-containing protein</fullName>
    </recommendedName>
</protein>
<organism evidence="1 2">
    <name type="scientific">Desulforudis audaxviator (strain MP104C)</name>
    <dbReference type="NCBI Taxonomy" id="477974"/>
    <lineage>
        <taxon>Bacteria</taxon>
        <taxon>Bacillati</taxon>
        <taxon>Bacillota</taxon>
        <taxon>Clostridia</taxon>
        <taxon>Thermoanaerobacterales</taxon>
        <taxon>Candidatus Desulforudaceae</taxon>
        <taxon>Candidatus Desulforudis</taxon>
    </lineage>
</organism>
<sequence>MVLALKVFRFWLKAFLTRVLVLPLLPVLGWGPATHPLLNKWALERAREERDRGNGRVNPEILARLSSHRETYFFAGNSADVISLYHLGSGGTSIYDYAHNYHPDHARGIPVFGYTLIDEWLEAARGNREITYPERDFVVACGWLSHQLADWYAHYIPVDRQGGPVLDPATEPDGSEIFSGYSNAHQVLGAWFFPEILALYRLVDHALIEFAHDILLLDSAEHLRRHNRVELFHTYPGKGRRHNLLTAASERFHGVTARIPPEDVEVLKRDFNTLIRGQCVFVELLLHRYPWLVETLRKSIGPAAAQKPDYLELCVAKIVNGLFCKSFAEIKELARRAECRPGTLTPPLEIREFGRSGTAFFDVFRRVGEYLTPELIRRLTTCDGAANLRLLWGLIDVRACLVKELAHYGAARWFWGLAESLYPDPALWGFLEELIGGEAGDLEAPRERFRRLLQPVVDFAGPAGLDEKDRLRWMLERGELWVKIVPGVALDRPSPEKGINPVTVRFWINNYPVEELTRFFELDSHWDGLKLMLRCLVREPLCSGRHYLQVNAVDNGGTEARGLRREIGIGTR</sequence>
<accession>B1I3W7</accession>
<dbReference type="HOGENOM" id="CLU_476287_0_0_9"/>
<name>B1I3W7_DESAP</name>
<keyword evidence="2" id="KW-1185">Reference proteome</keyword>
<evidence type="ECO:0000313" key="2">
    <source>
        <dbReference type="Proteomes" id="UP000008544"/>
    </source>
</evidence>
<dbReference type="KEGG" id="dau:Daud_1241"/>
<reference evidence="1 2" key="2">
    <citation type="journal article" date="2008" name="Science">
        <title>Environmental genomics reveals a single-species ecosystem deep within Earth.</title>
        <authorList>
            <person name="Chivian D."/>
            <person name="Brodie E.L."/>
            <person name="Alm E.J."/>
            <person name="Culley D.E."/>
            <person name="Dehal P.S."/>
            <person name="Desantis T.Z."/>
            <person name="Gihring T.M."/>
            <person name="Lapidus A."/>
            <person name="Lin L.H."/>
            <person name="Lowry S.R."/>
            <person name="Moser D.P."/>
            <person name="Richardson P.M."/>
            <person name="Southam G."/>
            <person name="Wanger G."/>
            <person name="Pratt L.M."/>
            <person name="Andersen G.L."/>
            <person name="Hazen T.C."/>
            <person name="Brockman F.J."/>
            <person name="Arkin A.P."/>
            <person name="Onstott T.C."/>
        </authorList>
    </citation>
    <scope>NUCLEOTIDE SEQUENCE [LARGE SCALE GENOMIC DNA]</scope>
    <source>
        <strain evidence="1 2">MP104C</strain>
    </source>
</reference>